<dbReference type="FunFam" id="3.30.230.10:FF:000002">
    <property type="entry name" value="30S ribosomal protein S5"/>
    <property type="match status" value="1"/>
</dbReference>
<organism evidence="7">
    <name type="scientific">Palpitomonas bilix</name>
    <dbReference type="NCBI Taxonomy" id="652834"/>
    <lineage>
        <taxon>Eukaryota</taxon>
        <taxon>Eukaryota incertae sedis</taxon>
    </lineage>
</organism>
<evidence type="ECO:0000256" key="3">
    <source>
        <dbReference type="ARBA" id="ARBA00023274"/>
    </source>
</evidence>
<accession>A0A7S3DKT4</accession>
<name>A0A7S3DKT4_9EUKA</name>
<evidence type="ECO:0000256" key="4">
    <source>
        <dbReference type="PROSITE-ProRule" id="PRU00268"/>
    </source>
</evidence>
<dbReference type="InterPro" id="IPR014721">
    <property type="entry name" value="Ribsml_uS5_D2-typ_fold_subgr"/>
</dbReference>
<keyword evidence="2 4" id="KW-0689">Ribosomal protein</keyword>
<dbReference type="GO" id="GO:0006412">
    <property type="term" value="P:translation"/>
    <property type="evidence" value="ECO:0007669"/>
    <property type="project" value="InterPro"/>
</dbReference>
<protein>
    <recommendedName>
        <fullName evidence="6">S5 DRBM domain-containing protein</fullName>
    </recommendedName>
</protein>
<dbReference type="AlphaFoldDB" id="A0A7S3DKT4"/>
<dbReference type="PANTHER" id="PTHR48277">
    <property type="entry name" value="MITOCHONDRIAL RIBOSOMAL PROTEIN S5"/>
    <property type="match status" value="1"/>
</dbReference>
<evidence type="ECO:0000256" key="2">
    <source>
        <dbReference type="ARBA" id="ARBA00022980"/>
    </source>
</evidence>
<dbReference type="PANTHER" id="PTHR48277:SF1">
    <property type="entry name" value="MITOCHONDRIAL RIBOSOMAL PROTEIN S5"/>
    <property type="match status" value="1"/>
</dbReference>
<evidence type="ECO:0000256" key="1">
    <source>
        <dbReference type="ARBA" id="ARBA00008945"/>
    </source>
</evidence>
<gene>
    <name evidence="7" type="ORF">PBIL07802_LOCUS22751</name>
</gene>
<dbReference type="EMBL" id="HBIB01035016">
    <property type="protein sequence ID" value="CAE0260472.1"/>
    <property type="molecule type" value="Transcribed_RNA"/>
</dbReference>
<dbReference type="InterPro" id="IPR013810">
    <property type="entry name" value="Ribosomal_uS5_N"/>
</dbReference>
<sequence>MSATSILRRFTSTSLSLWESSPLSALSLVRCASTATGQQSGGYRRPSIFRPAGSCGTIEGNEELTLKSTVVDVHQTVKVTKGGKVRKFSVLVLTGNGNGVAGYGLGKGEDVPSAKQKAEQQARRSLRALKLDGCTLPYDMREKFGQTDVLLRAANPGAGIRTNPVLRAVLQSFGYKDAVGKCFGSRNKLNQVKAAFNAITQADTVEEVALRRGQKVVEVN</sequence>
<dbReference type="GO" id="GO:0003723">
    <property type="term" value="F:RNA binding"/>
    <property type="evidence" value="ECO:0007669"/>
    <property type="project" value="InterPro"/>
</dbReference>
<dbReference type="SUPFAM" id="SSF54211">
    <property type="entry name" value="Ribosomal protein S5 domain 2-like"/>
    <property type="match status" value="1"/>
</dbReference>
<dbReference type="GO" id="GO:0003735">
    <property type="term" value="F:structural constituent of ribosome"/>
    <property type="evidence" value="ECO:0007669"/>
    <property type="project" value="UniProtKB-UniRule"/>
</dbReference>
<feature type="domain" description="S5 DRBM" evidence="6">
    <location>
        <begin position="66"/>
        <end position="129"/>
    </location>
</feature>
<dbReference type="GO" id="GO:1990904">
    <property type="term" value="C:ribonucleoprotein complex"/>
    <property type="evidence" value="ECO:0007669"/>
    <property type="project" value="UniProtKB-UniRule"/>
</dbReference>
<dbReference type="Pfam" id="PF03719">
    <property type="entry name" value="Ribosomal_S5_C"/>
    <property type="match status" value="1"/>
</dbReference>
<keyword evidence="3 4" id="KW-0687">Ribonucleoprotein</keyword>
<dbReference type="Pfam" id="PF00333">
    <property type="entry name" value="Ribosomal_S5"/>
    <property type="match status" value="1"/>
</dbReference>
<proteinExistence type="inferred from homology"/>
<dbReference type="InterPro" id="IPR000851">
    <property type="entry name" value="Ribosomal_uS5"/>
</dbReference>
<comment type="similarity">
    <text evidence="1 5">Belongs to the universal ribosomal protein uS5 family.</text>
</comment>
<evidence type="ECO:0000256" key="5">
    <source>
        <dbReference type="RuleBase" id="RU003823"/>
    </source>
</evidence>
<dbReference type="InterPro" id="IPR020568">
    <property type="entry name" value="Ribosomal_Su5_D2-typ_SF"/>
</dbReference>
<reference evidence="7" key="1">
    <citation type="submission" date="2021-01" db="EMBL/GenBank/DDBJ databases">
        <authorList>
            <person name="Corre E."/>
            <person name="Pelletier E."/>
            <person name="Niang G."/>
            <person name="Scheremetjew M."/>
            <person name="Finn R."/>
            <person name="Kale V."/>
            <person name="Holt S."/>
            <person name="Cochrane G."/>
            <person name="Meng A."/>
            <person name="Brown T."/>
            <person name="Cohen L."/>
        </authorList>
    </citation>
    <scope>NUCLEOTIDE SEQUENCE</scope>
    <source>
        <strain evidence="7">NIES-2562</strain>
    </source>
</reference>
<dbReference type="InterPro" id="IPR005324">
    <property type="entry name" value="Ribosomal_uS5_C"/>
</dbReference>
<dbReference type="SUPFAM" id="SSF54768">
    <property type="entry name" value="dsRNA-binding domain-like"/>
    <property type="match status" value="1"/>
</dbReference>
<dbReference type="Gene3D" id="3.30.230.10">
    <property type="match status" value="1"/>
</dbReference>
<evidence type="ECO:0000259" key="6">
    <source>
        <dbReference type="PROSITE" id="PS50881"/>
    </source>
</evidence>
<dbReference type="PROSITE" id="PS50881">
    <property type="entry name" value="S5_DSRBD"/>
    <property type="match status" value="1"/>
</dbReference>
<dbReference type="GO" id="GO:0005840">
    <property type="term" value="C:ribosome"/>
    <property type="evidence" value="ECO:0007669"/>
    <property type="project" value="UniProtKB-KW"/>
</dbReference>
<dbReference type="GO" id="GO:0005737">
    <property type="term" value="C:cytoplasm"/>
    <property type="evidence" value="ECO:0007669"/>
    <property type="project" value="UniProtKB-ARBA"/>
</dbReference>
<dbReference type="Gene3D" id="3.30.160.20">
    <property type="match status" value="1"/>
</dbReference>
<evidence type="ECO:0000313" key="7">
    <source>
        <dbReference type="EMBL" id="CAE0260472.1"/>
    </source>
</evidence>